<evidence type="ECO:0000313" key="2">
    <source>
        <dbReference type="EMBL" id="SEQ08002.1"/>
    </source>
</evidence>
<reference evidence="3" key="1">
    <citation type="submission" date="2016-10" db="EMBL/GenBank/DDBJ databases">
        <authorList>
            <person name="Varghese N."/>
            <person name="Submissions S."/>
        </authorList>
    </citation>
    <scope>NUCLEOTIDE SEQUENCE [LARGE SCALE GENOMIC DNA]</scope>
    <source>
        <strain evidence="3">DSM 15719</strain>
    </source>
</reference>
<evidence type="ECO:0000256" key="1">
    <source>
        <dbReference type="SAM" id="SignalP"/>
    </source>
</evidence>
<feature type="chain" id="PRO_5010260329" evidence="1">
    <location>
        <begin position="25"/>
        <end position="637"/>
    </location>
</feature>
<gene>
    <name evidence="2" type="ORF">SAMN05444355_101361</name>
</gene>
<sequence length="637" mass="75260">MAFFYIMKKTLLFLLFFGLSITHAQEKVNFKKKKFYVPAIAYSQYPCLDNVLTQTTIYQVDKELKGEEIKFKKKFFNIDGYLKQPEGRLKIYVTIPLPQYSRTQADSTYDKENKQWKYSVYSNYRVNINVQVKCIDQIIFSQDFDNSEIDRVSGNLQKSQLTKAIEDTDRTIRESNVDENLGLERVLEASMYRIQYLLNYKLSYSTTESKEKFEFMTSKEHSEYAKMLSFQNEITTQLEQITVEKGFDAKLLAPHLAYLESLVVKYPQSEANSNIRFILTNNLAYAYLLIENKEKAIYYANLLIQNDQQTSRGTDIIDRVNKANFVDNIVRTHTNRFAELKKLGFKIQEDKEDARLAFFEKIERQDVDWEQEKITRTKYLGLINDRRNNILDSIAFQNNPELLAKIIIGLGGNEAIKNIQKVHLLSKLNFEESNVPQTEEKWATPTNYLLRKKMPDNYYEIINGPEAWSYQDRSVGEKWVKLNNSDYWEISNNLDPINLLTSFRFDLWNKLELLPDETSDGRLCYHLSYTEKTVNAKNRVIPKTEYHFFIDKEKFNIVSSEKTEFENGNRNSFERKVYQDYREITALNNGKIPHRILYEFEDYYGDTFYQEDRDKVEVNPVFSNRIFMKEVYAGGFK</sequence>
<dbReference type="Proteomes" id="UP000183658">
    <property type="component" value="Unassembled WGS sequence"/>
</dbReference>
<protein>
    <submittedName>
        <fullName evidence="2">Uncharacterized protein</fullName>
    </submittedName>
</protein>
<name>A0A1H9D3E8_FLAFI</name>
<accession>A0A1H9D3E8</accession>
<dbReference type="EMBL" id="FOFZ01000001">
    <property type="protein sequence ID" value="SEQ08002.1"/>
    <property type="molecule type" value="Genomic_DNA"/>
</dbReference>
<feature type="signal peptide" evidence="1">
    <location>
        <begin position="1"/>
        <end position="24"/>
    </location>
</feature>
<organism evidence="2 3">
    <name type="scientific">Flavobacterium frigoris</name>
    <dbReference type="NCBI Taxonomy" id="229204"/>
    <lineage>
        <taxon>Bacteria</taxon>
        <taxon>Pseudomonadati</taxon>
        <taxon>Bacteroidota</taxon>
        <taxon>Flavobacteriia</taxon>
        <taxon>Flavobacteriales</taxon>
        <taxon>Flavobacteriaceae</taxon>
        <taxon>Flavobacterium</taxon>
    </lineage>
</organism>
<dbReference type="AlphaFoldDB" id="A0A1H9D3E8"/>
<evidence type="ECO:0000313" key="3">
    <source>
        <dbReference type="Proteomes" id="UP000183658"/>
    </source>
</evidence>
<keyword evidence="3" id="KW-1185">Reference proteome</keyword>
<keyword evidence="1" id="KW-0732">Signal</keyword>
<proteinExistence type="predicted"/>